<dbReference type="Pfam" id="PF01476">
    <property type="entry name" value="LysM"/>
    <property type="match status" value="1"/>
</dbReference>
<dbReference type="PANTHER" id="PTHR21666:SF270">
    <property type="entry name" value="MUREIN HYDROLASE ACTIVATOR ENVC"/>
    <property type="match status" value="1"/>
</dbReference>
<protein>
    <submittedName>
        <fullName evidence="4">Peptidoglycan DD-metalloendopeptidase family protein</fullName>
    </submittedName>
</protein>
<dbReference type="InterPro" id="IPR016047">
    <property type="entry name" value="M23ase_b-sheet_dom"/>
</dbReference>
<evidence type="ECO:0000256" key="1">
    <source>
        <dbReference type="SAM" id="Coils"/>
    </source>
</evidence>
<dbReference type="CDD" id="cd00118">
    <property type="entry name" value="LysM"/>
    <property type="match status" value="1"/>
</dbReference>
<dbReference type="Gene3D" id="2.70.70.10">
    <property type="entry name" value="Glucose Permease (Domain IIA)"/>
    <property type="match status" value="1"/>
</dbReference>
<dbReference type="EMBL" id="CP150886">
    <property type="protein sequence ID" value="WZB87472.1"/>
    <property type="molecule type" value="Genomic_DNA"/>
</dbReference>
<dbReference type="InterPro" id="IPR011055">
    <property type="entry name" value="Dup_hybrid_motif"/>
</dbReference>
<dbReference type="SUPFAM" id="SSF54106">
    <property type="entry name" value="LysM domain"/>
    <property type="match status" value="1"/>
</dbReference>
<feature type="region of interest" description="Disordered" evidence="2">
    <location>
        <begin position="576"/>
        <end position="600"/>
    </location>
</feature>
<proteinExistence type="predicted"/>
<dbReference type="InterPro" id="IPR050570">
    <property type="entry name" value="Cell_wall_metabolism_enzyme"/>
</dbReference>
<reference evidence="4 5" key="1">
    <citation type="submission" date="2024-04" db="EMBL/GenBank/DDBJ databases">
        <title>Okeanomitos corallinicola gen. &amp; sp. nov. (Nostocales, Cyanobacteria), a new toxic marine heterocyst-forming cyanobacterium from a coral reef.</title>
        <authorList>
            <person name="Li H."/>
            <person name="Li R."/>
            <person name="Kang J."/>
            <person name="Hii K.S."/>
            <person name="Mohamed H.F."/>
            <person name="Xu X."/>
            <person name="Luo Z."/>
        </authorList>
    </citation>
    <scope>NUCLEOTIDE SEQUENCE [LARGE SCALE GENOMIC DNA]</scope>
    <source>
        <strain evidence="4 5">TIOX110</strain>
    </source>
</reference>
<dbReference type="Proteomes" id="UP001483337">
    <property type="component" value="Chromosome"/>
</dbReference>
<dbReference type="Pfam" id="PF01551">
    <property type="entry name" value="Peptidase_M23"/>
    <property type="match status" value="1"/>
</dbReference>
<name>A0ABZ2UR68_9CYAN</name>
<dbReference type="PROSITE" id="PS51782">
    <property type="entry name" value="LYSM"/>
    <property type="match status" value="1"/>
</dbReference>
<feature type="compositionally biased region" description="Basic and acidic residues" evidence="2">
    <location>
        <begin position="1"/>
        <end position="12"/>
    </location>
</feature>
<feature type="domain" description="LysM" evidence="3">
    <location>
        <begin position="306"/>
        <end position="350"/>
    </location>
</feature>
<evidence type="ECO:0000313" key="4">
    <source>
        <dbReference type="EMBL" id="WZB87472.1"/>
    </source>
</evidence>
<evidence type="ECO:0000256" key="2">
    <source>
        <dbReference type="SAM" id="MobiDB-lite"/>
    </source>
</evidence>
<dbReference type="RefSeq" id="WP_353930385.1">
    <property type="nucleotide sequence ID" value="NZ_CP150886.1"/>
</dbReference>
<dbReference type="SUPFAM" id="SSF51261">
    <property type="entry name" value="Duplicated hybrid motif"/>
    <property type="match status" value="1"/>
</dbReference>
<keyword evidence="5" id="KW-1185">Reference proteome</keyword>
<dbReference type="Gene3D" id="3.10.350.10">
    <property type="entry name" value="LysM domain"/>
    <property type="match status" value="1"/>
</dbReference>
<gene>
    <name evidence="4" type="ORF">WJM97_19190</name>
</gene>
<sequence length="779" mass="83363">MKRALKSREKAVLKNNPKSDGVSVDPSNDITHKTTRRSGTQAAMIGLAISMGATSLLVTRQSDQAQAAAPVGAQKAASTIPVLSETEIKFAATKLESQAVSSASAPENPVIVEPTAVSQVPGLEAKWPVAAKEVAAHIPSLEANGNAIYLPVSAGEAVNNNSVQSKLQINNKLTETASSTTAVTVETANTLTNEVDQQLKAQQEFALSRLQEKSNRLRNSLAELRSEETKSSSPTEQTAIELTSKPKKVANNNLSTKSEHLTDADQASLIYKLKQDKQAEKSPGNAVTATPVIPTIPTVVAQSISTTYEVKPGDTLAEIATNHGTSVSELVKANNLDDPNRLQISQKLVIPTDKVGQSSYSQPRIAAVPVYNQSNINKKVVDPNPAALSKPDLEANLPEVPETPVVRNNNTVAIPIPVAKENRVTFNPPTMRSGITIPVPVVKNNQLPTQEIPTTASTSNQVGDDKQLVNRLAEKQVPQNQPQTVSKVKGTERIRSLQAEIERLREKYRTQQSDVTVATATEDETAAVPVVVEKNNNNFVASGANAQQNKVAIPVPKPTLPSYKEQPTRLLLSATRPEPINPQFQSNQKSLGNSSSSSSGIRITVPPANMNSNDSLGKLRGSIVSPRSTALPPLAAVDRHLPQAVDPTNNPSKAYIWPAKGVLTSGYGWRWGRMHRGIDVANSTGTPIYASASGVIERAGWNRGGYGNLVDIRHPDGSMTRYAHNSRIFVQVGQEVEQGQTIAAMGSTGFSTGPHTHFEIHKSGKGAINPIALLPKERI</sequence>
<accession>A0ABZ2UR68</accession>
<dbReference type="InterPro" id="IPR018392">
    <property type="entry name" value="LysM"/>
</dbReference>
<keyword evidence="1" id="KW-0175">Coiled coil</keyword>
<dbReference type="InterPro" id="IPR036779">
    <property type="entry name" value="LysM_dom_sf"/>
</dbReference>
<feature type="compositionally biased region" description="Low complexity" evidence="2">
    <location>
        <begin position="585"/>
        <end position="600"/>
    </location>
</feature>
<feature type="coiled-coil region" evidence="1">
    <location>
        <begin position="487"/>
        <end position="514"/>
    </location>
</feature>
<dbReference type="CDD" id="cd12797">
    <property type="entry name" value="M23_peptidase"/>
    <property type="match status" value="1"/>
</dbReference>
<evidence type="ECO:0000313" key="5">
    <source>
        <dbReference type="Proteomes" id="UP001483337"/>
    </source>
</evidence>
<dbReference type="SMART" id="SM00257">
    <property type="entry name" value="LysM"/>
    <property type="match status" value="1"/>
</dbReference>
<evidence type="ECO:0000259" key="3">
    <source>
        <dbReference type="PROSITE" id="PS51782"/>
    </source>
</evidence>
<feature type="region of interest" description="Disordered" evidence="2">
    <location>
        <begin position="1"/>
        <end position="38"/>
    </location>
</feature>
<dbReference type="PANTHER" id="PTHR21666">
    <property type="entry name" value="PEPTIDASE-RELATED"/>
    <property type="match status" value="1"/>
</dbReference>
<organism evidence="4 5">
    <name type="scientific">Okeanomitos corallinicola TIOX110</name>
    <dbReference type="NCBI Taxonomy" id="3133117"/>
    <lineage>
        <taxon>Bacteria</taxon>
        <taxon>Bacillati</taxon>
        <taxon>Cyanobacteriota</taxon>
        <taxon>Cyanophyceae</taxon>
        <taxon>Nostocales</taxon>
        <taxon>Aphanizomenonaceae</taxon>
        <taxon>Okeanomitos</taxon>
    </lineage>
</organism>